<dbReference type="InterPro" id="IPR009045">
    <property type="entry name" value="Zn_M74/Hedgehog-like"/>
</dbReference>
<dbReference type="SUPFAM" id="SSF55166">
    <property type="entry name" value="Hedgehog/DD-peptidase"/>
    <property type="match status" value="1"/>
</dbReference>
<evidence type="ECO:0000313" key="2">
    <source>
        <dbReference type="Proteomes" id="UP001549366"/>
    </source>
</evidence>
<dbReference type="Gene3D" id="3.30.1380.10">
    <property type="match status" value="1"/>
</dbReference>
<dbReference type="GO" id="GO:0016787">
    <property type="term" value="F:hydrolase activity"/>
    <property type="evidence" value="ECO:0007669"/>
    <property type="project" value="UniProtKB-KW"/>
</dbReference>
<protein>
    <submittedName>
        <fullName evidence="1">Peptidoglycan L-alanyl-D-glutamate endopeptidase CwlK</fullName>
        <ecNumber evidence="1">3.4.-.-</ecNumber>
    </submittedName>
</protein>
<sequence length="133" mass="15353">MPAFSQRSKARLDTCHPDLQRLMNKVVERYDISIICGHRGREEQEEAFRTGKSKARFGQSKHNSLPSRAVDVVPWPFNSSDWDDCDYFSHMAGYIMAVADELGIKVRWGGDWNGNRRTSDETFVDMPHFELVD</sequence>
<dbReference type="CDD" id="cd14845">
    <property type="entry name" value="L-Ala-D-Glu_peptidase_like"/>
    <property type="match status" value="1"/>
</dbReference>
<keyword evidence="2" id="KW-1185">Reference proteome</keyword>
<organism evidence="1 2">
    <name type="scientific">Endozoicomonas lisbonensis</name>
    <dbReference type="NCBI Taxonomy" id="3120522"/>
    <lineage>
        <taxon>Bacteria</taxon>
        <taxon>Pseudomonadati</taxon>
        <taxon>Pseudomonadota</taxon>
        <taxon>Gammaproteobacteria</taxon>
        <taxon>Oceanospirillales</taxon>
        <taxon>Endozoicomonadaceae</taxon>
        <taxon>Endozoicomonas</taxon>
    </lineage>
</organism>
<dbReference type="EC" id="3.4.-.-" evidence="1"/>
<dbReference type="EMBL" id="JBEWTB010000002">
    <property type="protein sequence ID" value="MET4756531.1"/>
    <property type="molecule type" value="Genomic_DNA"/>
</dbReference>
<evidence type="ECO:0000313" key="1">
    <source>
        <dbReference type="EMBL" id="MET4756531.1"/>
    </source>
</evidence>
<accession>A0ABV2SFJ7</accession>
<comment type="caution">
    <text evidence="1">The sequence shown here is derived from an EMBL/GenBank/DDBJ whole genome shotgun (WGS) entry which is preliminary data.</text>
</comment>
<dbReference type="RefSeq" id="WP_354010867.1">
    <property type="nucleotide sequence ID" value="NZ_JBEWTA010000001.1"/>
</dbReference>
<dbReference type="Proteomes" id="UP001549366">
    <property type="component" value="Unassembled WGS sequence"/>
</dbReference>
<reference evidence="1 2" key="1">
    <citation type="submission" date="2024-06" db="EMBL/GenBank/DDBJ databases">
        <title>Genomic Encyclopedia of Type Strains, Phase V (KMG-V): Genome sequencing to study the core and pangenomes of soil and plant-associated prokaryotes.</title>
        <authorList>
            <person name="Whitman W."/>
        </authorList>
    </citation>
    <scope>NUCLEOTIDE SEQUENCE [LARGE SCALE GENOMIC DNA]</scope>
    <source>
        <strain evidence="1 2">NE40</strain>
    </source>
</reference>
<proteinExistence type="predicted"/>
<keyword evidence="1" id="KW-0378">Hydrolase</keyword>
<name>A0ABV2SFJ7_9GAMM</name>
<gene>
    <name evidence="1" type="ORF">V5J35_001723</name>
</gene>